<evidence type="ECO:0000256" key="17">
    <source>
        <dbReference type="SAM" id="Phobius"/>
    </source>
</evidence>
<dbReference type="InterPro" id="IPR050324">
    <property type="entry name" value="CDP-alcohol_PTase-I"/>
</dbReference>
<dbReference type="PANTHER" id="PTHR14269:SF62">
    <property type="entry name" value="CDP-DIACYLGLYCEROL--GLYCEROL-3-PHOSPHATE 3-PHOSPHATIDYLTRANSFERASE 1, CHLOROPLASTIC"/>
    <property type="match status" value="1"/>
</dbReference>
<dbReference type="PROSITE" id="PS00379">
    <property type="entry name" value="CDP_ALCOHOL_P_TRANSF"/>
    <property type="match status" value="1"/>
</dbReference>
<dbReference type="PANTHER" id="PTHR14269">
    <property type="entry name" value="CDP-DIACYLGLYCEROL--GLYCEROL-3-PHOSPHATE 3-PHOSPHATIDYLTRANSFERASE-RELATED"/>
    <property type="match status" value="1"/>
</dbReference>
<dbReference type="EMBL" id="JBAKFJ010000001">
    <property type="protein sequence ID" value="MEX0386277.1"/>
    <property type="molecule type" value="Genomic_DNA"/>
</dbReference>
<evidence type="ECO:0000256" key="8">
    <source>
        <dbReference type="ARBA" id="ARBA00022692"/>
    </source>
</evidence>
<evidence type="ECO:0000313" key="19">
    <source>
        <dbReference type="Proteomes" id="UP001556653"/>
    </source>
</evidence>
<evidence type="ECO:0000256" key="3">
    <source>
        <dbReference type="ARBA" id="ARBA00010441"/>
    </source>
</evidence>
<evidence type="ECO:0000256" key="9">
    <source>
        <dbReference type="ARBA" id="ARBA00022989"/>
    </source>
</evidence>
<dbReference type="GO" id="GO:0008444">
    <property type="term" value="F:CDP-diacylglycerol-glycerol-3-phosphate 3-phosphatidyltransferase activity"/>
    <property type="evidence" value="ECO:0007669"/>
    <property type="project" value="UniProtKB-EC"/>
</dbReference>
<evidence type="ECO:0000313" key="18">
    <source>
        <dbReference type="EMBL" id="MEX0386277.1"/>
    </source>
</evidence>
<dbReference type="InterPro" id="IPR000462">
    <property type="entry name" value="CDP-OH_P_trans"/>
</dbReference>
<keyword evidence="11 17" id="KW-0472">Membrane</keyword>
<evidence type="ECO:0000256" key="5">
    <source>
        <dbReference type="ARBA" id="ARBA00014944"/>
    </source>
</evidence>
<keyword evidence="10" id="KW-0443">Lipid metabolism</keyword>
<comment type="catalytic activity">
    <reaction evidence="14">
        <text>a CDP-1,2-diacyl-sn-glycerol + sn-glycerol 3-phosphate = a 1,2-diacyl-sn-glycero-3-phospho-(1'-sn-glycero-3'-phosphate) + CMP + H(+)</text>
        <dbReference type="Rhea" id="RHEA:12593"/>
        <dbReference type="ChEBI" id="CHEBI:15378"/>
        <dbReference type="ChEBI" id="CHEBI:57597"/>
        <dbReference type="ChEBI" id="CHEBI:58332"/>
        <dbReference type="ChEBI" id="CHEBI:60110"/>
        <dbReference type="ChEBI" id="CHEBI:60377"/>
        <dbReference type="EC" id="2.7.8.5"/>
    </reaction>
</comment>
<evidence type="ECO:0000256" key="13">
    <source>
        <dbReference type="ARBA" id="ARBA00023264"/>
    </source>
</evidence>
<feature type="transmembrane region" description="Helical" evidence="17">
    <location>
        <begin position="73"/>
        <end position="100"/>
    </location>
</feature>
<dbReference type="Gene3D" id="1.20.120.1760">
    <property type="match status" value="1"/>
</dbReference>
<dbReference type="EC" id="2.7.8.5" evidence="4 15"/>
<reference evidence="18 19" key="1">
    <citation type="submission" date="2024-02" db="EMBL/GenBank/DDBJ databases">
        <title>New especies of Spiribacter isolated from saline water.</title>
        <authorList>
            <person name="Leon M.J."/>
            <person name="De La Haba R."/>
            <person name="Sanchez-Porro C."/>
            <person name="Ventosa A."/>
        </authorList>
    </citation>
    <scope>NUCLEOTIDE SEQUENCE [LARGE SCALE GENOMIC DNA]</scope>
    <source>
        <strain evidence="19">ag22IC4-227</strain>
    </source>
</reference>
<feature type="transmembrane region" description="Helical" evidence="17">
    <location>
        <begin position="155"/>
        <end position="175"/>
    </location>
</feature>
<keyword evidence="9 17" id="KW-1133">Transmembrane helix</keyword>
<keyword evidence="13" id="KW-1208">Phospholipid metabolism</keyword>
<dbReference type="PIRSF" id="PIRSF000847">
    <property type="entry name" value="Phos_ph_gly_syn"/>
    <property type="match status" value="1"/>
</dbReference>
<evidence type="ECO:0000256" key="11">
    <source>
        <dbReference type="ARBA" id="ARBA00023136"/>
    </source>
</evidence>
<keyword evidence="6" id="KW-0444">Lipid biosynthesis</keyword>
<gene>
    <name evidence="18" type="primary">pgsA</name>
    <name evidence="18" type="ORF">V6X64_04600</name>
</gene>
<evidence type="ECO:0000256" key="12">
    <source>
        <dbReference type="ARBA" id="ARBA00023209"/>
    </source>
</evidence>
<evidence type="ECO:0000256" key="15">
    <source>
        <dbReference type="NCBIfam" id="TIGR00560"/>
    </source>
</evidence>
<keyword evidence="7 16" id="KW-0808">Transferase</keyword>
<evidence type="ECO:0000256" key="2">
    <source>
        <dbReference type="ARBA" id="ARBA00005042"/>
    </source>
</evidence>
<dbReference type="InterPro" id="IPR048254">
    <property type="entry name" value="CDP_ALCOHOL_P_TRANSF_CS"/>
</dbReference>
<name>A0ABV3S832_9GAMM</name>
<comment type="subcellular location">
    <subcellularLocation>
        <location evidence="1">Membrane</location>
        <topology evidence="1">Multi-pass membrane protein</topology>
    </subcellularLocation>
</comment>
<evidence type="ECO:0000256" key="7">
    <source>
        <dbReference type="ARBA" id="ARBA00022679"/>
    </source>
</evidence>
<comment type="similarity">
    <text evidence="3 16">Belongs to the CDP-alcohol phosphatidyltransferase class-I family.</text>
</comment>
<dbReference type="InterPro" id="IPR004570">
    <property type="entry name" value="Phosphatidylglycerol_P_synth"/>
</dbReference>
<protein>
    <recommendedName>
        <fullName evidence="5 15">CDP-diacylglycerol--glycerol-3-phosphate 3-phosphatidyltransferase</fullName>
        <ecNumber evidence="4 15">2.7.8.5</ecNumber>
    </recommendedName>
</protein>
<dbReference type="InterPro" id="IPR043130">
    <property type="entry name" value="CDP-OH_PTrfase_TM_dom"/>
</dbReference>
<evidence type="ECO:0000256" key="14">
    <source>
        <dbReference type="ARBA" id="ARBA00048586"/>
    </source>
</evidence>
<dbReference type="Pfam" id="PF01066">
    <property type="entry name" value="CDP-OH_P_transf"/>
    <property type="match status" value="1"/>
</dbReference>
<feature type="transmembrane region" description="Helical" evidence="17">
    <location>
        <begin position="121"/>
        <end position="143"/>
    </location>
</feature>
<dbReference type="RefSeq" id="WP_367966753.1">
    <property type="nucleotide sequence ID" value="NZ_JBAKFJ010000001.1"/>
</dbReference>
<keyword evidence="12" id="KW-0594">Phospholipid biosynthesis</keyword>
<evidence type="ECO:0000256" key="4">
    <source>
        <dbReference type="ARBA" id="ARBA00013170"/>
    </source>
</evidence>
<comment type="caution">
    <text evidence="18">The sequence shown here is derived from an EMBL/GenBank/DDBJ whole genome shotgun (WGS) entry which is preliminary data.</text>
</comment>
<organism evidence="18 19">
    <name type="scientific">Spiribacter onubensis</name>
    <dbReference type="NCBI Taxonomy" id="3122420"/>
    <lineage>
        <taxon>Bacteria</taxon>
        <taxon>Pseudomonadati</taxon>
        <taxon>Pseudomonadota</taxon>
        <taxon>Gammaproteobacteria</taxon>
        <taxon>Chromatiales</taxon>
        <taxon>Ectothiorhodospiraceae</taxon>
        <taxon>Spiribacter</taxon>
    </lineage>
</organism>
<evidence type="ECO:0000256" key="16">
    <source>
        <dbReference type="RuleBase" id="RU003750"/>
    </source>
</evidence>
<dbReference type="NCBIfam" id="TIGR00560">
    <property type="entry name" value="pgsA"/>
    <property type="match status" value="1"/>
</dbReference>
<dbReference type="Proteomes" id="UP001556653">
    <property type="component" value="Unassembled WGS sequence"/>
</dbReference>
<keyword evidence="8 17" id="KW-0812">Transmembrane</keyword>
<evidence type="ECO:0000256" key="1">
    <source>
        <dbReference type="ARBA" id="ARBA00004141"/>
    </source>
</evidence>
<keyword evidence="19" id="KW-1185">Reference proteome</keyword>
<evidence type="ECO:0000256" key="6">
    <source>
        <dbReference type="ARBA" id="ARBA00022516"/>
    </source>
</evidence>
<accession>A0ABV3S832</accession>
<proteinExistence type="inferred from homology"/>
<sequence length="195" mass="20923">MEMTLPNILTWLRILMIPVLGLLFLLPAPWANAAAAIVFALASFTDWLDGFLARRWNQVSPFGAFLDPVADKLIVAIALIIVVVEAPTALTAVPAAIIIGREIAVSALREWMAELGQRSSVAVGMAGKVKTAAQMVAIVLLLYRHEIAGIPSWPVGLVLLYIAAGLTLYSMVLYLGAALRTLDGIETSGNDRESE</sequence>
<evidence type="ECO:0000256" key="10">
    <source>
        <dbReference type="ARBA" id="ARBA00023098"/>
    </source>
</evidence>
<comment type="pathway">
    <text evidence="2">Phospholipid metabolism; phosphatidylglycerol biosynthesis; phosphatidylglycerol from CDP-diacylglycerol: step 1/2.</text>
</comment>